<evidence type="ECO:0000313" key="2">
    <source>
        <dbReference type="EMBL" id="KAB2655881.1"/>
    </source>
</evidence>
<gene>
    <name evidence="2" type="ORF">F9K94_15250</name>
</gene>
<comment type="caution">
    <text evidence="2">The sequence shown here is derived from an EMBL/GenBank/DDBJ whole genome shotgun (WGS) entry which is preliminary data.</text>
</comment>
<dbReference type="EMBL" id="WBVY01000004">
    <property type="protein sequence ID" value="KAB2655881.1"/>
    <property type="molecule type" value="Genomic_DNA"/>
</dbReference>
<dbReference type="InterPro" id="IPR041304">
    <property type="entry name" value="AbiTii"/>
</dbReference>
<reference evidence="2 3" key="1">
    <citation type="submission" date="2019-09" db="EMBL/GenBank/DDBJ databases">
        <title>Taxonomic organization of the family Brucellaceae based on a phylogenomic approach.</title>
        <authorList>
            <person name="Leclercq S."/>
            <person name="Cloeckaert A."/>
            <person name="Zygmunt M.S."/>
        </authorList>
    </citation>
    <scope>NUCLEOTIDE SEQUENCE [LARGE SCALE GENOMIC DNA]</scope>
    <source>
        <strain evidence="2 3">TA93</strain>
    </source>
</reference>
<proteinExistence type="predicted"/>
<dbReference type="RefSeq" id="WP_151646625.1">
    <property type="nucleotide sequence ID" value="NZ_WBVY01000004.1"/>
</dbReference>
<name>A0A7V7VRZ3_9HYPH</name>
<dbReference type="Pfam" id="PF18864">
    <property type="entry name" value="AbiTii"/>
    <property type="match status" value="1"/>
</dbReference>
<accession>A0A7V7VRZ3</accession>
<dbReference type="AlphaFoldDB" id="A0A7V7VRZ3"/>
<protein>
    <recommendedName>
        <fullName evidence="1">AbiTii domain-containing protein</fullName>
    </recommendedName>
</protein>
<sequence>MSGLVEEIQRDALNPRVPVSTILRKVKLAAAKLKLGSVENWVEQELNGYTGGNVPDYRILVGKPQAFNPYNGWIPIILATDKLNRQLSTVNARQSISSLEELVSRSDAGFVEMPLGPELIRTLNANMDVEFGRMSIHLSVIQIQEIIDRVRNAALDWATELEKAGIVGEGVSFDQSEKSKAASPSVTYNIHSIASFNGVMGSGNTTGDISMLSSFDVRKVLELTSQIKTAIPALRDAGADIDRLRNAIENIEVESKKSSPETSKLRSLLTDARSALVGAAGNLTAEGALAGIKGLLSLLG</sequence>
<evidence type="ECO:0000259" key="1">
    <source>
        <dbReference type="Pfam" id="PF18864"/>
    </source>
</evidence>
<organism evidence="2 3">
    <name type="scientific">Brucella tritici</name>
    <dbReference type="NCBI Taxonomy" id="94626"/>
    <lineage>
        <taxon>Bacteria</taxon>
        <taxon>Pseudomonadati</taxon>
        <taxon>Pseudomonadota</taxon>
        <taxon>Alphaproteobacteria</taxon>
        <taxon>Hyphomicrobiales</taxon>
        <taxon>Brucellaceae</taxon>
        <taxon>Brucella/Ochrobactrum group</taxon>
        <taxon>Brucella</taxon>
    </lineage>
</organism>
<dbReference type="Proteomes" id="UP000460650">
    <property type="component" value="Unassembled WGS sequence"/>
</dbReference>
<feature type="domain" description="AbiTii" evidence="1">
    <location>
        <begin position="4"/>
        <end position="182"/>
    </location>
</feature>
<evidence type="ECO:0000313" key="3">
    <source>
        <dbReference type="Proteomes" id="UP000460650"/>
    </source>
</evidence>